<dbReference type="GO" id="GO:0016491">
    <property type="term" value="F:oxidoreductase activity"/>
    <property type="evidence" value="ECO:0007669"/>
    <property type="project" value="InterPro"/>
</dbReference>
<accession>A0A1T4XRY1</accession>
<sequence length="738" mass="82564">MSNRLLVASLFLSLAASHAAEPLPGHSAHGEAFNEGPRQAAVLIPGTGKVSFPVTTTSQEAQAFFNQGVGQLHGFLYYEAERSFRQVAVLDQDCAMAYWGMAMANVNNDKRAREFVKEAVALKAKAGAEEKLWITTLETFYNDDKRDKKQRALDFIRDLETIVQDYPEDVEAKAFLAWKIWHAKDQAPISSPQAVDALLDQVFAVNPEHPAHHYRIHLWDGSKPIRALKSAASNGQAAPGIAHMWHMPGHTFSKLKRYDDAAWQQEASTRVDHASMTRSWILPDQIHNYAHNEEWLVRTFNELGRAQDAIGLAKSLIKNPRHPQYNTLEKGSARYGVIRLLETLQTWEIWEEVLSVTNGPWVRPMADAADAETARLKARGLAFYAQDEVNALEATLNQLQTLNQTALKKRREADAKAAKEKDKAKDREQEKSKDNKKPDKPDEGPAAEALKTLQACHAVLLPRRDAAAIVEAVQKDISKPLAASLWLKLGQKAKAEALLKDWPEDLAAQLAKVELKMALDKKAEAKQDLEKAGKLAFAMDRHLPVSQRMDALAKQLGVKGDWRAPAPVRQDSGQRPALDTLGPIHWQPPQVPTWEALTLEGQPVTAEHFHGKPHLLLFYLGSACGHCMQQIKAFAKEAPSYRKAGIELAAITLEPMSLAGRITEQMPDKKLPPFSLFCDPGLTMFKSFKAYDDFEQEPLHAAVLVDAHGKVRWWDVSWEPFTDAGFLLREAKRLLQWD</sequence>
<feature type="region of interest" description="Disordered" evidence="2">
    <location>
        <begin position="563"/>
        <end position="583"/>
    </location>
</feature>
<dbReference type="Proteomes" id="UP000190774">
    <property type="component" value="Unassembled WGS sequence"/>
</dbReference>
<dbReference type="GO" id="GO:0016209">
    <property type="term" value="F:antioxidant activity"/>
    <property type="evidence" value="ECO:0007669"/>
    <property type="project" value="InterPro"/>
</dbReference>
<keyword evidence="6" id="KW-1185">Reference proteome</keyword>
<dbReference type="AlphaFoldDB" id="A0A1T4XRY1"/>
<evidence type="ECO:0000259" key="4">
    <source>
        <dbReference type="PROSITE" id="PS51352"/>
    </source>
</evidence>
<evidence type="ECO:0000256" key="3">
    <source>
        <dbReference type="SAM" id="SignalP"/>
    </source>
</evidence>
<feature type="domain" description="Thioredoxin" evidence="4">
    <location>
        <begin position="585"/>
        <end position="736"/>
    </location>
</feature>
<name>A0A1T4XRY1_9BACT</name>
<dbReference type="PANTHER" id="PTHR45588">
    <property type="entry name" value="TPR DOMAIN-CONTAINING PROTEIN"/>
    <property type="match status" value="1"/>
</dbReference>
<protein>
    <submittedName>
        <fullName evidence="5">Peroxiredoxin</fullName>
    </submittedName>
</protein>
<dbReference type="PROSITE" id="PS51352">
    <property type="entry name" value="THIOREDOXIN_2"/>
    <property type="match status" value="1"/>
</dbReference>
<dbReference type="RefSeq" id="WP_078813061.1">
    <property type="nucleotide sequence ID" value="NZ_FUYE01000005.1"/>
</dbReference>
<dbReference type="OrthoDB" id="9778494at2"/>
<keyword evidence="1" id="KW-0175">Coiled coil</keyword>
<keyword evidence="3" id="KW-0732">Signal</keyword>
<feature type="compositionally biased region" description="Basic and acidic residues" evidence="2">
    <location>
        <begin position="411"/>
        <end position="443"/>
    </location>
</feature>
<dbReference type="EMBL" id="FUYE01000005">
    <property type="protein sequence ID" value="SKA92320.1"/>
    <property type="molecule type" value="Genomic_DNA"/>
</dbReference>
<reference evidence="6" key="1">
    <citation type="submission" date="2017-02" db="EMBL/GenBank/DDBJ databases">
        <authorList>
            <person name="Varghese N."/>
            <person name="Submissions S."/>
        </authorList>
    </citation>
    <scope>NUCLEOTIDE SEQUENCE [LARGE SCALE GENOMIC DNA]</scope>
    <source>
        <strain evidence="6">ATCC 700200</strain>
    </source>
</reference>
<evidence type="ECO:0000313" key="5">
    <source>
        <dbReference type="EMBL" id="SKA92320.1"/>
    </source>
</evidence>
<proteinExistence type="predicted"/>
<evidence type="ECO:0000256" key="2">
    <source>
        <dbReference type="SAM" id="MobiDB-lite"/>
    </source>
</evidence>
<dbReference type="InterPro" id="IPR013766">
    <property type="entry name" value="Thioredoxin_domain"/>
</dbReference>
<evidence type="ECO:0000256" key="1">
    <source>
        <dbReference type="SAM" id="Coils"/>
    </source>
</evidence>
<feature type="coiled-coil region" evidence="1">
    <location>
        <begin position="508"/>
        <end position="535"/>
    </location>
</feature>
<organism evidence="5 6">
    <name type="scientific">Prosthecobacter debontii</name>
    <dbReference type="NCBI Taxonomy" id="48467"/>
    <lineage>
        <taxon>Bacteria</taxon>
        <taxon>Pseudomonadati</taxon>
        <taxon>Verrucomicrobiota</taxon>
        <taxon>Verrucomicrobiia</taxon>
        <taxon>Verrucomicrobiales</taxon>
        <taxon>Verrucomicrobiaceae</taxon>
        <taxon>Prosthecobacter</taxon>
    </lineage>
</organism>
<dbReference type="Gene3D" id="3.40.30.10">
    <property type="entry name" value="Glutaredoxin"/>
    <property type="match status" value="1"/>
</dbReference>
<dbReference type="PANTHER" id="PTHR45588:SF1">
    <property type="entry name" value="WW DOMAIN-CONTAINING PROTEIN"/>
    <property type="match status" value="1"/>
</dbReference>
<feature type="chain" id="PRO_5012504590" evidence="3">
    <location>
        <begin position="20"/>
        <end position="738"/>
    </location>
</feature>
<dbReference type="STRING" id="48467.SAMN02745166_01878"/>
<gene>
    <name evidence="5" type="ORF">SAMN02745166_01878</name>
</gene>
<feature type="signal peptide" evidence="3">
    <location>
        <begin position="1"/>
        <end position="19"/>
    </location>
</feature>
<feature type="region of interest" description="Disordered" evidence="2">
    <location>
        <begin position="410"/>
        <end position="445"/>
    </location>
</feature>
<dbReference type="Pfam" id="PF00578">
    <property type="entry name" value="AhpC-TSA"/>
    <property type="match status" value="1"/>
</dbReference>
<dbReference type="InterPro" id="IPR036249">
    <property type="entry name" value="Thioredoxin-like_sf"/>
</dbReference>
<dbReference type="InterPro" id="IPR000866">
    <property type="entry name" value="AhpC/TSA"/>
</dbReference>
<dbReference type="SUPFAM" id="SSF52833">
    <property type="entry name" value="Thioredoxin-like"/>
    <property type="match status" value="1"/>
</dbReference>
<evidence type="ECO:0000313" key="6">
    <source>
        <dbReference type="Proteomes" id="UP000190774"/>
    </source>
</evidence>